<keyword evidence="6 13" id="KW-0418">Kinase</keyword>
<dbReference type="Proteomes" id="UP001165283">
    <property type="component" value="Unassembled WGS sequence"/>
</dbReference>
<evidence type="ECO:0000259" key="11">
    <source>
        <dbReference type="Pfam" id="PF02518"/>
    </source>
</evidence>
<feature type="domain" description="Signal transduction histidine kinase subgroup 3 dimerisation and phosphoacceptor" evidence="12">
    <location>
        <begin position="188"/>
        <end position="252"/>
    </location>
</feature>
<gene>
    <name evidence="13" type="ORF">KDL28_01140</name>
</gene>
<evidence type="ECO:0000313" key="14">
    <source>
        <dbReference type="Proteomes" id="UP001165283"/>
    </source>
</evidence>
<organism evidence="13 14">
    <name type="scientific">Pseudonocardia humida</name>
    <dbReference type="NCBI Taxonomy" id="2800819"/>
    <lineage>
        <taxon>Bacteria</taxon>
        <taxon>Bacillati</taxon>
        <taxon>Actinomycetota</taxon>
        <taxon>Actinomycetes</taxon>
        <taxon>Pseudonocardiales</taxon>
        <taxon>Pseudonocardiaceae</taxon>
        <taxon>Pseudonocardia</taxon>
    </lineage>
</organism>
<sequence>MTFSAGRVAGRWARVGRLAGRAWPAVSAVLVAVVLLVGTRGAALVQPTARPLDLLGDALLLASALVLALRRRHPSPVLVAATALVLAYLVLGYPFGPLFLAPLVALCSAVLAGRRRVPYTTTALAVPALAAVHMLRNPGALPLAGTAAWIAALVAVIAACEGWRARRERIQQAGAAREEAALRRRSDERLRIAQELHDVLGHHVSLINVQAGVALYLMDDDPEQARTALTAIKQSSRDLLREMRATLGVLRGVDVAPPHHPVPGLADLDALVGDARAAGLAVRVETGGLPAELPPGVDRAAYRIVQEALTNTRRHSGAATATVRLIHADDELTVQVDDDGGPHGAVDVEDTGSGGSGVAGMRERAQSLGGTSRIGPRPGGGFRVEVRLPLSGDRGPRAAGEGIGERVVR</sequence>
<evidence type="ECO:0000256" key="4">
    <source>
        <dbReference type="ARBA" id="ARBA00022679"/>
    </source>
</evidence>
<dbReference type="PANTHER" id="PTHR24421">
    <property type="entry name" value="NITRATE/NITRITE SENSOR PROTEIN NARX-RELATED"/>
    <property type="match status" value="1"/>
</dbReference>
<evidence type="ECO:0000256" key="7">
    <source>
        <dbReference type="ARBA" id="ARBA00022840"/>
    </source>
</evidence>
<dbReference type="Pfam" id="PF07730">
    <property type="entry name" value="HisKA_3"/>
    <property type="match status" value="1"/>
</dbReference>
<evidence type="ECO:0000256" key="10">
    <source>
        <dbReference type="SAM" id="Phobius"/>
    </source>
</evidence>
<keyword evidence="3" id="KW-0597">Phosphoprotein</keyword>
<comment type="catalytic activity">
    <reaction evidence="1">
        <text>ATP + protein L-histidine = ADP + protein N-phospho-L-histidine.</text>
        <dbReference type="EC" id="2.7.13.3"/>
    </reaction>
</comment>
<dbReference type="Gene3D" id="3.30.565.10">
    <property type="entry name" value="Histidine kinase-like ATPase, C-terminal domain"/>
    <property type="match status" value="1"/>
</dbReference>
<keyword evidence="5" id="KW-0547">Nucleotide-binding</keyword>
<dbReference type="EC" id="2.7.13.3" evidence="2"/>
<dbReference type="Gene3D" id="1.20.5.1930">
    <property type="match status" value="1"/>
</dbReference>
<dbReference type="SUPFAM" id="SSF55874">
    <property type="entry name" value="ATPase domain of HSP90 chaperone/DNA topoisomerase II/histidine kinase"/>
    <property type="match status" value="1"/>
</dbReference>
<evidence type="ECO:0000256" key="9">
    <source>
        <dbReference type="SAM" id="MobiDB-lite"/>
    </source>
</evidence>
<feature type="transmembrane region" description="Helical" evidence="10">
    <location>
        <begin position="54"/>
        <end position="71"/>
    </location>
</feature>
<dbReference type="GO" id="GO:0016301">
    <property type="term" value="F:kinase activity"/>
    <property type="evidence" value="ECO:0007669"/>
    <property type="project" value="UniProtKB-KW"/>
</dbReference>
<evidence type="ECO:0000256" key="5">
    <source>
        <dbReference type="ARBA" id="ARBA00022741"/>
    </source>
</evidence>
<accession>A0ABT0ZSE9</accession>
<reference evidence="13" key="1">
    <citation type="submission" date="2021-04" db="EMBL/GenBank/DDBJ databases">
        <title>Pseudonocardia sp. nov., isolated from sandy soil of mangrove forest.</title>
        <authorList>
            <person name="Zan Z."/>
            <person name="Huang R."/>
            <person name="Liu W."/>
        </authorList>
    </citation>
    <scope>NUCLEOTIDE SEQUENCE</scope>
    <source>
        <strain evidence="13">S2-4</strain>
    </source>
</reference>
<protein>
    <recommendedName>
        <fullName evidence="2">histidine kinase</fullName>
        <ecNumber evidence="2">2.7.13.3</ecNumber>
    </recommendedName>
</protein>
<evidence type="ECO:0000256" key="3">
    <source>
        <dbReference type="ARBA" id="ARBA00022553"/>
    </source>
</evidence>
<evidence type="ECO:0000256" key="8">
    <source>
        <dbReference type="ARBA" id="ARBA00023012"/>
    </source>
</evidence>
<comment type="caution">
    <text evidence="13">The sequence shown here is derived from an EMBL/GenBank/DDBJ whole genome shotgun (WGS) entry which is preliminary data.</text>
</comment>
<dbReference type="InterPro" id="IPR050482">
    <property type="entry name" value="Sensor_HK_TwoCompSys"/>
</dbReference>
<keyword evidence="14" id="KW-1185">Reference proteome</keyword>
<dbReference type="InterPro" id="IPR011712">
    <property type="entry name" value="Sig_transdc_His_kin_sub3_dim/P"/>
</dbReference>
<dbReference type="RefSeq" id="WP_252435241.1">
    <property type="nucleotide sequence ID" value="NZ_JAGSOV010000005.1"/>
</dbReference>
<dbReference type="InterPro" id="IPR003594">
    <property type="entry name" value="HATPase_dom"/>
</dbReference>
<dbReference type="PANTHER" id="PTHR24421:SF10">
    <property type="entry name" value="NITRATE_NITRITE SENSOR PROTEIN NARQ"/>
    <property type="match status" value="1"/>
</dbReference>
<keyword evidence="10" id="KW-1133">Transmembrane helix</keyword>
<evidence type="ECO:0000256" key="2">
    <source>
        <dbReference type="ARBA" id="ARBA00012438"/>
    </source>
</evidence>
<evidence type="ECO:0000313" key="13">
    <source>
        <dbReference type="EMBL" id="MCO1653652.1"/>
    </source>
</evidence>
<keyword evidence="7" id="KW-0067">ATP-binding</keyword>
<feature type="transmembrane region" description="Helical" evidence="10">
    <location>
        <begin position="22"/>
        <end position="42"/>
    </location>
</feature>
<evidence type="ECO:0000256" key="6">
    <source>
        <dbReference type="ARBA" id="ARBA00022777"/>
    </source>
</evidence>
<keyword evidence="4" id="KW-0808">Transferase</keyword>
<keyword evidence="10" id="KW-0472">Membrane</keyword>
<proteinExistence type="predicted"/>
<dbReference type="InterPro" id="IPR036890">
    <property type="entry name" value="HATPase_C_sf"/>
</dbReference>
<feature type="transmembrane region" description="Helical" evidence="10">
    <location>
        <begin position="77"/>
        <end position="105"/>
    </location>
</feature>
<dbReference type="CDD" id="cd16917">
    <property type="entry name" value="HATPase_UhpB-NarQ-NarX-like"/>
    <property type="match status" value="1"/>
</dbReference>
<evidence type="ECO:0000256" key="1">
    <source>
        <dbReference type="ARBA" id="ARBA00000085"/>
    </source>
</evidence>
<keyword evidence="8" id="KW-0902">Two-component regulatory system</keyword>
<feature type="transmembrane region" description="Helical" evidence="10">
    <location>
        <begin position="141"/>
        <end position="160"/>
    </location>
</feature>
<dbReference type="EMBL" id="JAGSOV010000005">
    <property type="protein sequence ID" value="MCO1653652.1"/>
    <property type="molecule type" value="Genomic_DNA"/>
</dbReference>
<feature type="domain" description="Histidine kinase/HSP90-like ATPase" evidence="11">
    <location>
        <begin position="298"/>
        <end position="391"/>
    </location>
</feature>
<dbReference type="Pfam" id="PF02518">
    <property type="entry name" value="HATPase_c"/>
    <property type="match status" value="1"/>
</dbReference>
<evidence type="ECO:0000259" key="12">
    <source>
        <dbReference type="Pfam" id="PF07730"/>
    </source>
</evidence>
<name>A0ABT0ZSE9_9PSEU</name>
<feature type="region of interest" description="Disordered" evidence="9">
    <location>
        <begin position="390"/>
        <end position="409"/>
    </location>
</feature>
<keyword evidence="10" id="KW-0812">Transmembrane</keyword>